<gene>
    <name evidence="1" type="ORF">H6A04_11675</name>
</gene>
<protein>
    <submittedName>
        <fullName evidence="1">Uncharacterized protein</fullName>
    </submittedName>
</protein>
<proteinExistence type="predicted"/>
<organism evidence="1 2">
    <name type="scientific">Fusobacterium mortiferum</name>
    <dbReference type="NCBI Taxonomy" id="850"/>
    <lineage>
        <taxon>Bacteria</taxon>
        <taxon>Fusobacteriati</taxon>
        <taxon>Fusobacteriota</taxon>
        <taxon>Fusobacteriia</taxon>
        <taxon>Fusobacteriales</taxon>
        <taxon>Fusobacteriaceae</taxon>
        <taxon>Fusobacterium</taxon>
    </lineage>
</organism>
<dbReference type="Proteomes" id="UP000728968">
    <property type="component" value="Unassembled WGS sequence"/>
</dbReference>
<reference evidence="1 2" key="1">
    <citation type="journal article" date="2021" name="Sci. Rep.">
        <title>The distribution of antibiotic resistance genes in chicken gut microbiota commensals.</title>
        <authorList>
            <person name="Juricova H."/>
            <person name="Matiasovicova J."/>
            <person name="Kubasova T."/>
            <person name="Cejkova D."/>
            <person name="Rychlik I."/>
        </authorList>
    </citation>
    <scope>NUCLEOTIDE SEQUENCE [LARGE SCALE GENOMIC DNA]</scope>
    <source>
        <strain evidence="1 2">An425</strain>
    </source>
</reference>
<dbReference type="EMBL" id="JACJLT010000266">
    <property type="protein sequence ID" value="MBM6876286.1"/>
    <property type="molecule type" value="Genomic_DNA"/>
</dbReference>
<keyword evidence="2" id="KW-1185">Reference proteome</keyword>
<dbReference type="RefSeq" id="WP_204716896.1">
    <property type="nucleotide sequence ID" value="NZ_JACJLT010000266.1"/>
</dbReference>
<name>A0ABS2G4D2_FUSMR</name>
<evidence type="ECO:0000313" key="1">
    <source>
        <dbReference type="EMBL" id="MBM6876286.1"/>
    </source>
</evidence>
<evidence type="ECO:0000313" key="2">
    <source>
        <dbReference type="Proteomes" id="UP000728968"/>
    </source>
</evidence>
<sequence>MSDKEFKNLEVGKKFNANGRNFQVEKAELCHCKDCFFEEGKGFDCNEWSFDLPECTAERRKDRNYIIFKEVE</sequence>
<comment type="caution">
    <text evidence="1">The sequence shown here is derived from an EMBL/GenBank/DDBJ whole genome shotgun (WGS) entry which is preliminary data.</text>
</comment>
<accession>A0ABS2G4D2</accession>